<dbReference type="Gene3D" id="3.30.810.10">
    <property type="entry name" value="2-Layer Sandwich"/>
    <property type="match status" value="1"/>
</dbReference>
<keyword evidence="7 11" id="KW-0418">Kinase</keyword>
<feature type="transmembrane region" description="Helical" evidence="8">
    <location>
        <begin position="167"/>
        <end position="192"/>
    </location>
</feature>
<keyword evidence="7" id="KW-0547">Nucleotide-binding</keyword>
<dbReference type="GO" id="GO:0005524">
    <property type="term" value="F:ATP binding"/>
    <property type="evidence" value="ECO:0007669"/>
    <property type="project" value="UniProtKB-UniRule"/>
</dbReference>
<feature type="transmembrane region" description="Helical" evidence="8">
    <location>
        <begin position="245"/>
        <end position="266"/>
    </location>
</feature>
<evidence type="ECO:0000256" key="8">
    <source>
        <dbReference type="SAM" id="Phobius"/>
    </source>
</evidence>
<feature type="transmembrane region" description="Helical" evidence="8">
    <location>
        <begin position="49"/>
        <end position="70"/>
    </location>
</feature>
<dbReference type="AlphaFoldDB" id="A0A1V9ZBC4"/>
<dbReference type="OrthoDB" id="20783at2759"/>
<feature type="transmembrane region" description="Helical" evidence="8">
    <location>
        <begin position="15"/>
        <end position="37"/>
    </location>
</feature>
<dbReference type="GO" id="GO:0004888">
    <property type="term" value="F:transmembrane signaling receptor activity"/>
    <property type="evidence" value="ECO:0007669"/>
    <property type="project" value="InterPro"/>
</dbReference>
<dbReference type="Pfam" id="PF01504">
    <property type="entry name" value="PIP5K"/>
    <property type="match status" value="1"/>
</dbReference>
<dbReference type="Gene3D" id="1.20.1070.10">
    <property type="entry name" value="Rhodopsin 7-helix transmembrane proteins"/>
    <property type="match status" value="1"/>
</dbReference>
<evidence type="ECO:0000259" key="10">
    <source>
        <dbReference type="PROSITE" id="PS51455"/>
    </source>
</evidence>
<dbReference type="InterPro" id="IPR000539">
    <property type="entry name" value="Frizzled/Smoothened_7TM"/>
</dbReference>
<dbReference type="PANTHER" id="PTHR23086">
    <property type="entry name" value="PHOSPHATIDYLINOSITOL-4-PHOSPHATE 5-KINASE"/>
    <property type="match status" value="1"/>
</dbReference>
<feature type="domain" description="PIPK" evidence="10">
    <location>
        <begin position="328"/>
        <end position="668"/>
    </location>
</feature>
<dbReference type="CDD" id="cd00139">
    <property type="entry name" value="PIPKc"/>
    <property type="match status" value="1"/>
</dbReference>
<dbReference type="PROSITE" id="PS51455">
    <property type="entry name" value="PIPK"/>
    <property type="match status" value="1"/>
</dbReference>
<dbReference type="STRING" id="1202772.A0A1V9ZBC4"/>
<dbReference type="InterPro" id="IPR023610">
    <property type="entry name" value="PInositol-4/5-P-5/4-kinase"/>
</dbReference>
<dbReference type="SMART" id="SM00330">
    <property type="entry name" value="PIPKc"/>
    <property type="match status" value="1"/>
</dbReference>
<dbReference type="Proteomes" id="UP000243579">
    <property type="component" value="Unassembled WGS sequence"/>
</dbReference>
<protein>
    <submittedName>
        <fullName evidence="11">Phosphatidylinositol 4-phosphate 5-kinase (PIPK-D12/GPCR-PIPK)</fullName>
    </submittedName>
</protein>
<dbReference type="GO" id="GO:0005886">
    <property type="term" value="C:plasma membrane"/>
    <property type="evidence" value="ECO:0007669"/>
    <property type="project" value="TreeGrafter"/>
</dbReference>
<keyword evidence="7" id="KW-0808">Transferase</keyword>
<evidence type="ECO:0000259" key="9">
    <source>
        <dbReference type="PROSITE" id="PS50261"/>
    </source>
</evidence>
<gene>
    <name evidence="11" type="ORF">ACHHYP_00123</name>
</gene>
<accession>A0A1V9ZBC4</accession>
<sequence>MAAYDAVDEASASRVLLWMGALGASLHLCTLLSYVLLPQLQKQHPAANLMVWHVFCNFMLTLGFVGQYFMQGEEGIADDECIVLSMYNQFFLLGSGLWYLMLSFDLFIALMNPWMGYAVKTWAYHTITWSLSALSAGAIYSFHLYGLSALNVCWIHRTASVRETNEGYWALLFGPLVVVWFVSFSVLLFATFRFARRQLDSTYRAKRRSLLQYFRYLVMYGLFWVVCGGLYYSEYLQSFSGRVAHHVQMALAIVFGLYPLVVLAVWSVNTDLVEHLGASGQPSNDDRTDHFSISLRKDLMRYTSVGIIRSLHELREASPRLERARSVFATYSASDVAVPSRSHSFGSLSRRSDDADVDGPGLYAEKKRLATTVRLNSTKLKVYYEKLGFTDYAPRIFENLRALAGIDGYETSFAGTLSETASEGKSGMLFYFTSDRKYIVKTMTKDEHAFLMRILPAYHAYVRSQPASLLVRYVGCHSMQLPVGWNKMFFVVMENVLCTDRVDERYDLKGTFAPALPPPLRVYIREPEARLLSPPAPTPTQLLHDDEFVERGTFLHVSADVRLQLLTQMTSDCGFLQEMGIMDYSCILGIRAFDPATDSKESLAKNAVVSADQRQVYYVGFIDILQHYSWAWKLQHVVLSAVQDRRKITALPPPEYALRFLSFIHAHLLRGDTTVRSTARPSFNYGAIP</sequence>
<feature type="domain" description="G-protein coupled receptors family 2 profile 2" evidence="9">
    <location>
        <begin position="12"/>
        <end position="267"/>
    </location>
</feature>
<comment type="similarity">
    <text evidence="2">Belongs to the G-protein coupled receptor Fz/Smo family.</text>
</comment>
<dbReference type="InterPro" id="IPR027483">
    <property type="entry name" value="PInositol-4-P-4/5-kinase_C_sf"/>
</dbReference>
<comment type="caution">
    <text evidence="11">The sequence shown here is derived from an EMBL/GenBank/DDBJ whole genome shotgun (WGS) entry which is preliminary data.</text>
</comment>
<dbReference type="SUPFAM" id="SSF56104">
    <property type="entry name" value="SAICAR synthase-like"/>
    <property type="match status" value="1"/>
</dbReference>
<dbReference type="EMBL" id="JNBR01000329">
    <property type="protein sequence ID" value="OQR95305.1"/>
    <property type="molecule type" value="Genomic_DNA"/>
</dbReference>
<evidence type="ECO:0000256" key="1">
    <source>
        <dbReference type="ARBA" id="ARBA00004141"/>
    </source>
</evidence>
<dbReference type="GO" id="GO:0007166">
    <property type="term" value="P:cell surface receptor signaling pathway"/>
    <property type="evidence" value="ECO:0007669"/>
    <property type="project" value="InterPro"/>
</dbReference>
<dbReference type="PANTHER" id="PTHR23086:SF8">
    <property type="entry name" value="PHOSPHATIDYLINOSITOL 5-PHOSPHATE 4-KINASE, ISOFORM A"/>
    <property type="match status" value="1"/>
</dbReference>
<keyword evidence="6" id="KW-0675">Receptor</keyword>
<dbReference type="GO" id="GO:0046854">
    <property type="term" value="P:phosphatidylinositol phosphate biosynthetic process"/>
    <property type="evidence" value="ECO:0007669"/>
    <property type="project" value="TreeGrafter"/>
</dbReference>
<organism evidence="11 12">
    <name type="scientific">Achlya hypogyna</name>
    <name type="common">Oomycete</name>
    <name type="synonym">Protoachlya hypogyna</name>
    <dbReference type="NCBI Taxonomy" id="1202772"/>
    <lineage>
        <taxon>Eukaryota</taxon>
        <taxon>Sar</taxon>
        <taxon>Stramenopiles</taxon>
        <taxon>Oomycota</taxon>
        <taxon>Saprolegniomycetes</taxon>
        <taxon>Saprolegniales</taxon>
        <taxon>Achlyaceae</taxon>
        <taxon>Achlya</taxon>
    </lineage>
</organism>
<evidence type="ECO:0000256" key="4">
    <source>
        <dbReference type="ARBA" id="ARBA00022989"/>
    </source>
</evidence>
<evidence type="ECO:0000256" key="6">
    <source>
        <dbReference type="ARBA" id="ARBA00023170"/>
    </source>
</evidence>
<dbReference type="InterPro" id="IPR017981">
    <property type="entry name" value="GPCR_2-like_7TM"/>
</dbReference>
<dbReference type="InterPro" id="IPR027484">
    <property type="entry name" value="PInositol-4-P-5-kinase_N"/>
</dbReference>
<evidence type="ECO:0000313" key="12">
    <source>
        <dbReference type="Proteomes" id="UP000243579"/>
    </source>
</evidence>
<keyword evidence="4 8" id="KW-1133">Transmembrane helix</keyword>
<dbReference type="PROSITE" id="PS50261">
    <property type="entry name" value="G_PROTEIN_RECEP_F2_4"/>
    <property type="match status" value="1"/>
</dbReference>
<keyword evidence="7" id="KW-0067">ATP-binding</keyword>
<keyword evidence="3 8" id="KW-0812">Transmembrane</keyword>
<evidence type="ECO:0000256" key="3">
    <source>
        <dbReference type="ARBA" id="ARBA00022692"/>
    </source>
</evidence>
<dbReference type="Pfam" id="PF01534">
    <property type="entry name" value="Frizzled"/>
    <property type="match status" value="1"/>
</dbReference>
<feature type="transmembrane region" description="Helical" evidence="8">
    <location>
        <begin position="213"/>
        <end position="233"/>
    </location>
</feature>
<reference evidence="11 12" key="1">
    <citation type="journal article" date="2014" name="Genome Biol. Evol.">
        <title>The secreted proteins of Achlya hypogyna and Thraustotheca clavata identify the ancestral oomycete secretome and reveal gene acquisitions by horizontal gene transfer.</title>
        <authorList>
            <person name="Misner I."/>
            <person name="Blouin N."/>
            <person name="Leonard G."/>
            <person name="Richards T.A."/>
            <person name="Lane C.E."/>
        </authorList>
    </citation>
    <scope>NUCLEOTIDE SEQUENCE [LARGE SCALE GENOMIC DNA]</scope>
    <source>
        <strain evidence="11 12">ATCC 48635</strain>
    </source>
</reference>
<evidence type="ECO:0000256" key="7">
    <source>
        <dbReference type="PROSITE-ProRule" id="PRU00781"/>
    </source>
</evidence>
<dbReference type="Gene3D" id="3.30.800.10">
    <property type="entry name" value="Phosphatidylinositol Phosphate Kinase II Beta"/>
    <property type="match status" value="1"/>
</dbReference>
<feature type="transmembrane region" description="Helical" evidence="8">
    <location>
        <begin position="122"/>
        <end position="147"/>
    </location>
</feature>
<evidence type="ECO:0000256" key="2">
    <source>
        <dbReference type="ARBA" id="ARBA00008077"/>
    </source>
</evidence>
<comment type="subcellular location">
    <subcellularLocation>
        <location evidence="1">Membrane</location>
        <topology evidence="1">Multi-pass membrane protein</topology>
    </subcellularLocation>
</comment>
<dbReference type="GO" id="GO:0016308">
    <property type="term" value="F:1-phosphatidylinositol-4-phosphate 5-kinase activity"/>
    <property type="evidence" value="ECO:0007669"/>
    <property type="project" value="TreeGrafter"/>
</dbReference>
<feature type="transmembrane region" description="Helical" evidence="8">
    <location>
        <begin position="90"/>
        <end position="110"/>
    </location>
</feature>
<evidence type="ECO:0000256" key="5">
    <source>
        <dbReference type="ARBA" id="ARBA00023136"/>
    </source>
</evidence>
<evidence type="ECO:0000313" key="11">
    <source>
        <dbReference type="EMBL" id="OQR95305.1"/>
    </source>
</evidence>
<proteinExistence type="inferred from homology"/>
<keyword evidence="12" id="KW-1185">Reference proteome</keyword>
<dbReference type="InterPro" id="IPR002498">
    <property type="entry name" value="PInositol-4-P-4/5-kinase_core"/>
</dbReference>
<keyword evidence="5 8" id="KW-0472">Membrane</keyword>
<name>A0A1V9ZBC4_ACHHY</name>